<organism evidence="5 6">
    <name type="scientific">Tetracentron sinense</name>
    <name type="common">Spur-leaf</name>
    <dbReference type="NCBI Taxonomy" id="13715"/>
    <lineage>
        <taxon>Eukaryota</taxon>
        <taxon>Viridiplantae</taxon>
        <taxon>Streptophyta</taxon>
        <taxon>Embryophyta</taxon>
        <taxon>Tracheophyta</taxon>
        <taxon>Spermatophyta</taxon>
        <taxon>Magnoliopsida</taxon>
        <taxon>Trochodendrales</taxon>
        <taxon>Trochodendraceae</taxon>
        <taxon>Tetracentron</taxon>
    </lineage>
</organism>
<dbReference type="Proteomes" id="UP000655225">
    <property type="component" value="Unassembled WGS sequence"/>
</dbReference>
<evidence type="ECO:0000256" key="2">
    <source>
        <dbReference type="SAM" id="Coils"/>
    </source>
</evidence>
<evidence type="ECO:0000256" key="3">
    <source>
        <dbReference type="SAM" id="MobiDB-lite"/>
    </source>
</evidence>
<keyword evidence="6" id="KW-1185">Reference proteome</keyword>
<evidence type="ECO:0000259" key="4">
    <source>
        <dbReference type="PROSITE" id="PS50891"/>
    </source>
</evidence>
<evidence type="ECO:0000313" key="5">
    <source>
        <dbReference type="EMBL" id="KAF8395490.1"/>
    </source>
</evidence>
<feature type="domain" description="LOB" evidence="4">
    <location>
        <begin position="49"/>
        <end position="150"/>
    </location>
</feature>
<reference evidence="5 6" key="1">
    <citation type="submission" date="2020-04" db="EMBL/GenBank/DDBJ databases">
        <title>Plant Genome Project.</title>
        <authorList>
            <person name="Zhang R.-G."/>
        </authorList>
    </citation>
    <scope>NUCLEOTIDE SEQUENCE [LARGE SCALE GENOMIC DNA]</scope>
    <source>
        <strain evidence="5">YNK0</strain>
        <tissue evidence="5">Leaf</tissue>
    </source>
</reference>
<dbReference type="OrthoDB" id="778083at2759"/>
<dbReference type="OMA" id="ASWESIY"/>
<feature type="coiled-coil region" evidence="2">
    <location>
        <begin position="129"/>
        <end position="156"/>
    </location>
</feature>
<dbReference type="AlphaFoldDB" id="A0A834YXI5"/>
<name>A0A834YXI5_TETSI</name>
<dbReference type="PANTHER" id="PTHR31301:SF206">
    <property type="entry name" value="LOB DOMAIN-CONTAINING PROTEIN 1"/>
    <property type="match status" value="1"/>
</dbReference>
<evidence type="ECO:0000313" key="6">
    <source>
        <dbReference type="Proteomes" id="UP000655225"/>
    </source>
</evidence>
<evidence type="ECO:0000256" key="1">
    <source>
        <dbReference type="ARBA" id="ARBA00005474"/>
    </source>
</evidence>
<dbReference type="PROSITE" id="PS50891">
    <property type="entry name" value="LOB"/>
    <property type="match status" value="1"/>
</dbReference>
<feature type="region of interest" description="Disordered" evidence="3">
    <location>
        <begin position="1"/>
        <end position="33"/>
    </location>
</feature>
<sequence>MESLDITATKTNTTSSPLSFSPSSTSTPPPNQFSRISFSPSPLPLVVISPCAACKTLRRKCVEKCILAPYFPLTEPLKFKIAHKVFGANSIIKLLKELPESHRADAVSSMVYEANARVRDPVYGCVGLIWQLQEQLNELQEQLAKVQAEIVNMQFQQTNLIALNSMGMQQTCTNFMISSPPLSLDHNNVGSLHDSYWSTLRPL</sequence>
<dbReference type="PANTHER" id="PTHR31301">
    <property type="entry name" value="LOB DOMAIN-CONTAINING PROTEIN 4-RELATED"/>
    <property type="match status" value="1"/>
</dbReference>
<feature type="compositionally biased region" description="Polar residues" evidence="3">
    <location>
        <begin position="1"/>
        <end position="10"/>
    </location>
</feature>
<feature type="compositionally biased region" description="Low complexity" evidence="3">
    <location>
        <begin position="11"/>
        <end position="26"/>
    </location>
</feature>
<gene>
    <name evidence="5" type="ORF">HHK36_019436</name>
</gene>
<protein>
    <recommendedName>
        <fullName evidence="4">LOB domain-containing protein</fullName>
    </recommendedName>
</protein>
<dbReference type="InterPro" id="IPR004883">
    <property type="entry name" value="LOB"/>
</dbReference>
<proteinExistence type="inferred from homology"/>
<dbReference type="EMBL" id="JABCRI010000013">
    <property type="protein sequence ID" value="KAF8395490.1"/>
    <property type="molecule type" value="Genomic_DNA"/>
</dbReference>
<keyword evidence="2" id="KW-0175">Coiled coil</keyword>
<comment type="similarity">
    <text evidence="1">Belongs to the LOB domain-containing protein family.</text>
</comment>
<dbReference type="Pfam" id="PF03195">
    <property type="entry name" value="LOB"/>
    <property type="match status" value="1"/>
</dbReference>
<accession>A0A834YXI5</accession>
<comment type="caution">
    <text evidence="5">The sequence shown here is derived from an EMBL/GenBank/DDBJ whole genome shotgun (WGS) entry which is preliminary data.</text>
</comment>